<comment type="subcellular location">
    <subcellularLocation>
        <location evidence="1">Cell membrane</location>
        <topology evidence="1">Multi-pass membrane protein</topology>
    </subcellularLocation>
</comment>
<organism evidence="11 12">
    <name type="scientific">Leptidea sinapis</name>
    <dbReference type="NCBI Taxonomy" id="189913"/>
    <lineage>
        <taxon>Eukaryota</taxon>
        <taxon>Metazoa</taxon>
        <taxon>Ecdysozoa</taxon>
        <taxon>Arthropoda</taxon>
        <taxon>Hexapoda</taxon>
        <taxon>Insecta</taxon>
        <taxon>Pterygota</taxon>
        <taxon>Neoptera</taxon>
        <taxon>Endopterygota</taxon>
        <taxon>Lepidoptera</taxon>
        <taxon>Glossata</taxon>
        <taxon>Ditrysia</taxon>
        <taxon>Papilionoidea</taxon>
        <taxon>Pieridae</taxon>
        <taxon>Dismorphiinae</taxon>
        <taxon>Leptidea</taxon>
    </lineage>
</organism>
<keyword evidence="8" id="KW-0675">Receptor</keyword>
<dbReference type="PANTHER" id="PTHR21137">
    <property type="entry name" value="ODORANT RECEPTOR"/>
    <property type="match status" value="1"/>
</dbReference>
<evidence type="ECO:0000256" key="6">
    <source>
        <dbReference type="ARBA" id="ARBA00022989"/>
    </source>
</evidence>
<evidence type="ECO:0000256" key="2">
    <source>
        <dbReference type="ARBA" id="ARBA00022475"/>
    </source>
</evidence>
<feature type="transmembrane region" description="Helical" evidence="10">
    <location>
        <begin position="191"/>
        <end position="211"/>
    </location>
</feature>
<proteinExistence type="predicted"/>
<reference evidence="11 12" key="1">
    <citation type="submission" date="2017-07" db="EMBL/GenBank/DDBJ databases">
        <authorList>
            <person name="Talla V."/>
            <person name="Backstrom N."/>
        </authorList>
    </citation>
    <scope>NUCLEOTIDE SEQUENCE [LARGE SCALE GENOMIC DNA]</scope>
</reference>
<evidence type="ECO:0000256" key="9">
    <source>
        <dbReference type="ARBA" id="ARBA00023224"/>
    </source>
</evidence>
<gene>
    <name evidence="11" type="ORF">LSINAPIS_LOCUS6036</name>
</gene>
<evidence type="ECO:0000256" key="5">
    <source>
        <dbReference type="ARBA" id="ARBA00022725"/>
    </source>
</evidence>
<dbReference type="AlphaFoldDB" id="A0A5E4QAB4"/>
<evidence type="ECO:0000256" key="7">
    <source>
        <dbReference type="ARBA" id="ARBA00023136"/>
    </source>
</evidence>
<dbReference type="GO" id="GO:0005886">
    <property type="term" value="C:plasma membrane"/>
    <property type="evidence" value="ECO:0007669"/>
    <property type="project" value="UniProtKB-SubCell"/>
</dbReference>
<name>A0A5E4QAB4_9NEOP</name>
<keyword evidence="3" id="KW-0716">Sensory transduction</keyword>
<feature type="transmembrane region" description="Helical" evidence="10">
    <location>
        <begin position="138"/>
        <end position="157"/>
    </location>
</feature>
<dbReference type="GO" id="GO:0005549">
    <property type="term" value="F:odorant binding"/>
    <property type="evidence" value="ECO:0007669"/>
    <property type="project" value="InterPro"/>
</dbReference>
<keyword evidence="7 10" id="KW-0472">Membrane</keyword>
<evidence type="ECO:0000313" key="11">
    <source>
        <dbReference type="EMBL" id="VVC93959.1"/>
    </source>
</evidence>
<dbReference type="GO" id="GO:0007165">
    <property type="term" value="P:signal transduction"/>
    <property type="evidence" value="ECO:0007669"/>
    <property type="project" value="UniProtKB-KW"/>
</dbReference>
<keyword evidence="9" id="KW-0807">Transducer</keyword>
<evidence type="ECO:0000256" key="10">
    <source>
        <dbReference type="SAM" id="Phobius"/>
    </source>
</evidence>
<dbReference type="Pfam" id="PF02949">
    <property type="entry name" value="7tm_6"/>
    <property type="match status" value="2"/>
</dbReference>
<evidence type="ECO:0008006" key="13">
    <source>
        <dbReference type="Google" id="ProtNLM"/>
    </source>
</evidence>
<dbReference type="EMBL" id="FZQP02001837">
    <property type="protein sequence ID" value="VVC93959.1"/>
    <property type="molecule type" value="Genomic_DNA"/>
</dbReference>
<dbReference type="GO" id="GO:0004984">
    <property type="term" value="F:olfactory receptor activity"/>
    <property type="evidence" value="ECO:0007669"/>
    <property type="project" value="InterPro"/>
</dbReference>
<dbReference type="Proteomes" id="UP000324832">
    <property type="component" value="Unassembled WGS sequence"/>
</dbReference>
<dbReference type="InterPro" id="IPR004117">
    <property type="entry name" value="7tm6_olfct_rcpt"/>
</dbReference>
<keyword evidence="5" id="KW-0552">Olfaction</keyword>
<keyword evidence="2" id="KW-1003">Cell membrane</keyword>
<evidence type="ECO:0000256" key="3">
    <source>
        <dbReference type="ARBA" id="ARBA00022606"/>
    </source>
</evidence>
<accession>A0A5E4QAB4</accession>
<dbReference type="PANTHER" id="PTHR21137:SF35">
    <property type="entry name" value="ODORANT RECEPTOR 19A-RELATED"/>
    <property type="match status" value="1"/>
</dbReference>
<sequence>MKERRLLKGNRKFKHSIKLCNRRTNTHLCIFFSLTLMTTLGWAGSGLEHYDRHLPLRACHAGSYWLPASTSAKIFWSPRSWRSAGVGCCSSPFDSELCRLNENQERRVRSQLGKCVREHQDVLRTVALLQDCFSEPTFAQFTVSLVIICVTAFQLVFSENISRAAYEFPWYTCSVGTRRSLLIMVTRCRRIAKLTAAGFTTLSLASFMSILKASYTFFTVLHLCSIWGDIQLMTATAFVLFTNITHTTKIINFLVRASRIKAIVDNNCRVLRSEDSAVGRKLVKRYPFDTTRSPAYQLAFAHQSTALYLSAMMNISKDTVVITLIAQCRCRLLLLSQALRRQLLNENQERRVRSQLGKCVREHQDVLRTVSLLQDCFSEPTFAQFTVSLVIICVTAFQLQTGKPVRMLSMACYLLNMLCQVFIYCYEGNELSIESENISRAAYEFPWYTSSVDTRRSVLIMMTRCCRIAKLTAAGFTTLSLASFMSICKASYSFFTVLKQVEEENY</sequence>
<keyword evidence="4 10" id="KW-0812">Transmembrane</keyword>
<protein>
    <recommendedName>
        <fullName evidence="13">Odorant receptor</fullName>
    </recommendedName>
</protein>
<evidence type="ECO:0000256" key="8">
    <source>
        <dbReference type="ARBA" id="ARBA00023170"/>
    </source>
</evidence>
<evidence type="ECO:0000313" key="12">
    <source>
        <dbReference type="Proteomes" id="UP000324832"/>
    </source>
</evidence>
<keyword evidence="12" id="KW-1185">Reference proteome</keyword>
<evidence type="ECO:0000256" key="1">
    <source>
        <dbReference type="ARBA" id="ARBA00004651"/>
    </source>
</evidence>
<keyword evidence="6 10" id="KW-1133">Transmembrane helix</keyword>
<evidence type="ECO:0000256" key="4">
    <source>
        <dbReference type="ARBA" id="ARBA00022692"/>
    </source>
</evidence>